<feature type="domain" description="SWIM-type" evidence="5">
    <location>
        <begin position="21"/>
        <end position="53"/>
    </location>
</feature>
<evidence type="ECO:0000256" key="4">
    <source>
        <dbReference type="PROSITE-ProRule" id="PRU00325"/>
    </source>
</evidence>
<organism evidence="6 7">
    <name type="scientific">Solanum verrucosum</name>
    <dbReference type="NCBI Taxonomy" id="315347"/>
    <lineage>
        <taxon>Eukaryota</taxon>
        <taxon>Viridiplantae</taxon>
        <taxon>Streptophyta</taxon>
        <taxon>Embryophyta</taxon>
        <taxon>Tracheophyta</taxon>
        <taxon>Spermatophyta</taxon>
        <taxon>Magnoliopsida</taxon>
        <taxon>eudicotyledons</taxon>
        <taxon>Gunneridae</taxon>
        <taxon>Pentapetalae</taxon>
        <taxon>asterids</taxon>
        <taxon>lamiids</taxon>
        <taxon>Solanales</taxon>
        <taxon>Solanaceae</taxon>
        <taxon>Solanoideae</taxon>
        <taxon>Solaneae</taxon>
        <taxon>Solanum</taxon>
    </lineage>
</organism>
<evidence type="ECO:0000313" key="7">
    <source>
        <dbReference type="Proteomes" id="UP001234989"/>
    </source>
</evidence>
<dbReference type="PROSITE" id="PS50966">
    <property type="entry name" value="ZF_SWIM"/>
    <property type="match status" value="1"/>
</dbReference>
<keyword evidence="3" id="KW-0862">Zinc</keyword>
<keyword evidence="1" id="KW-0479">Metal-binding</keyword>
<name>A0AAF0ZPD3_SOLVR</name>
<dbReference type="InterPro" id="IPR006564">
    <property type="entry name" value="Znf_PMZ"/>
</dbReference>
<dbReference type="SMART" id="SM00575">
    <property type="entry name" value="ZnF_PMZ"/>
    <property type="match status" value="1"/>
</dbReference>
<sequence>MKQVVSSTEYIYNVTDDGRSFVVCLKNKTCSCEKFQYEEISCEHARAVLKRKSLVADGYCLDLYKLMTILKIYEISIYPLPDVAEWVIPEYIMYDKVHPPKFKGPPGSLKRNLVQKQYVNCSVSKGSIHVAHVKLQVTIGVRVEIGLKKFNDLFLLYWSVILDFIDT</sequence>
<dbReference type="GO" id="GO:0008270">
    <property type="term" value="F:zinc ion binding"/>
    <property type="evidence" value="ECO:0007669"/>
    <property type="project" value="UniProtKB-KW"/>
</dbReference>
<evidence type="ECO:0000256" key="3">
    <source>
        <dbReference type="ARBA" id="ARBA00022833"/>
    </source>
</evidence>
<evidence type="ECO:0000256" key="1">
    <source>
        <dbReference type="ARBA" id="ARBA00022723"/>
    </source>
</evidence>
<dbReference type="Pfam" id="PF04434">
    <property type="entry name" value="SWIM"/>
    <property type="match status" value="1"/>
</dbReference>
<accession>A0AAF0ZPD3</accession>
<evidence type="ECO:0000259" key="5">
    <source>
        <dbReference type="PROSITE" id="PS50966"/>
    </source>
</evidence>
<dbReference type="AlphaFoldDB" id="A0AAF0ZPD3"/>
<keyword evidence="2 4" id="KW-0863">Zinc-finger</keyword>
<protein>
    <recommendedName>
        <fullName evidence="5">SWIM-type domain-containing protein</fullName>
    </recommendedName>
</protein>
<evidence type="ECO:0000313" key="6">
    <source>
        <dbReference type="EMBL" id="WMV44943.1"/>
    </source>
</evidence>
<dbReference type="InterPro" id="IPR007527">
    <property type="entry name" value="Znf_SWIM"/>
</dbReference>
<proteinExistence type="predicted"/>
<keyword evidence="7" id="KW-1185">Reference proteome</keyword>
<dbReference type="EMBL" id="CP133620">
    <property type="protein sequence ID" value="WMV44943.1"/>
    <property type="molecule type" value="Genomic_DNA"/>
</dbReference>
<evidence type="ECO:0000256" key="2">
    <source>
        <dbReference type="ARBA" id="ARBA00022771"/>
    </source>
</evidence>
<gene>
    <name evidence="6" type="ORF">MTR67_038328</name>
</gene>
<reference evidence="6" key="1">
    <citation type="submission" date="2023-08" db="EMBL/GenBank/DDBJ databases">
        <title>A de novo genome assembly of Solanum verrucosum Schlechtendal, a Mexican diploid species geographically isolated from the other diploid A-genome species in potato relatives.</title>
        <authorList>
            <person name="Hosaka K."/>
        </authorList>
    </citation>
    <scope>NUCLEOTIDE SEQUENCE</scope>
    <source>
        <tissue evidence="6">Young leaves</tissue>
    </source>
</reference>
<dbReference type="Proteomes" id="UP001234989">
    <property type="component" value="Chromosome 9"/>
</dbReference>